<dbReference type="EMBL" id="JABEZZ010000010">
    <property type="protein sequence ID" value="MBA0598015.1"/>
    <property type="molecule type" value="Genomic_DNA"/>
</dbReference>
<dbReference type="PANTHER" id="PTHR47074:SF48">
    <property type="entry name" value="POLYNUCLEOTIDYL TRANSFERASE, RIBONUCLEASE H-LIKE SUPERFAMILY PROTEIN"/>
    <property type="match status" value="1"/>
</dbReference>
<accession>A0A7J8Q8U7</accession>
<dbReference type="PANTHER" id="PTHR47074">
    <property type="entry name" value="BNAC02G40300D PROTEIN"/>
    <property type="match status" value="1"/>
</dbReference>
<comment type="caution">
    <text evidence="3">The sequence shown here is derived from an EMBL/GenBank/DDBJ whole genome shotgun (WGS) entry which is preliminary data.</text>
</comment>
<dbReference type="InterPro" id="IPR052929">
    <property type="entry name" value="RNase_H-like_EbsB-rel"/>
</dbReference>
<dbReference type="Pfam" id="PF13966">
    <property type="entry name" value="zf-RVT"/>
    <property type="match status" value="1"/>
</dbReference>
<evidence type="ECO:0000313" key="3">
    <source>
        <dbReference type="EMBL" id="MBA0598015.1"/>
    </source>
</evidence>
<protein>
    <recommendedName>
        <fullName evidence="5">Reverse transcriptase zinc-binding domain-containing protein</fullName>
    </recommendedName>
</protein>
<name>A0A7J8Q8U7_GOSRA</name>
<dbReference type="AlphaFoldDB" id="A0A7J8Q8U7"/>
<dbReference type="GO" id="GO:0004523">
    <property type="term" value="F:RNA-DNA hybrid ribonuclease activity"/>
    <property type="evidence" value="ECO:0007669"/>
    <property type="project" value="InterPro"/>
</dbReference>
<dbReference type="Pfam" id="PF13456">
    <property type="entry name" value="RVT_3"/>
    <property type="match status" value="1"/>
</dbReference>
<feature type="domain" description="RNase H type-1" evidence="1">
    <location>
        <begin position="327"/>
        <end position="440"/>
    </location>
</feature>
<gene>
    <name evidence="3" type="ORF">Gorai_007795</name>
</gene>
<feature type="domain" description="Reverse transcriptase zinc-binding" evidence="2">
    <location>
        <begin position="135"/>
        <end position="217"/>
    </location>
</feature>
<dbReference type="Proteomes" id="UP000593578">
    <property type="component" value="Unassembled WGS sequence"/>
</dbReference>
<reference evidence="3 4" key="1">
    <citation type="journal article" date="2019" name="Genome Biol. Evol.">
        <title>Insights into the evolution of the New World diploid cottons (Gossypium, subgenus Houzingenia) based on genome sequencing.</title>
        <authorList>
            <person name="Grover C.E."/>
            <person name="Arick M.A. 2nd"/>
            <person name="Thrash A."/>
            <person name="Conover J.L."/>
            <person name="Sanders W.S."/>
            <person name="Peterson D.G."/>
            <person name="Frelichowski J.E."/>
            <person name="Scheffler J.A."/>
            <person name="Scheffler B.E."/>
            <person name="Wendel J.F."/>
        </authorList>
    </citation>
    <scope>NUCLEOTIDE SEQUENCE [LARGE SCALE GENOMIC DNA]</scope>
    <source>
        <strain evidence="3">8</strain>
        <tissue evidence="3">Leaf</tissue>
    </source>
</reference>
<evidence type="ECO:0008006" key="5">
    <source>
        <dbReference type="Google" id="ProtNLM"/>
    </source>
</evidence>
<organism evidence="3 4">
    <name type="scientific">Gossypium raimondii</name>
    <name type="common">Peruvian cotton</name>
    <name type="synonym">Gossypium klotzschianum subsp. raimondii</name>
    <dbReference type="NCBI Taxonomy" id="29730"/>
    <lineage>
        <taxon>Eukaryota</taxon>
        <taxon>Viridiplantae</taxon>
        <taxon>Streptophyta</taxon>
        <taxon>Embryophyta</taxon>
        <taxon>Tracheophyta</taxon>
        <taxon>Spermatophyta</taxon>
        <taxon>Magnoliopsida</taxon>
        <taxon>eudicotyledons</taxon>
        <taxon>Gunneridae</taxon>
        <taxon>Pentapetalae</taxon>
        <taxon>rosids</taxon>
        <taxon>malvids</taxon>
        <taxon>Malvales</taxon>
        <taxon>Malvaceae</taxon>
        <taxon>Malvoideae</taxon>
        <taxon>Gossypium</taxon>
    </lineage>
</organism>
<dbReference type="GO" id="GO:0003676">
    <property type="term" value="F:nucleic acid binding"/>
    <property type="evidence" value="ECO:0007669"/>
    <property type="project" value="InterPro"/>
</dbReference>
<dbReference type="InterPro" id="IPR026960">
    <property type="entry name" value="RVT-Znf"/>
</dbReference>
<sequence length="474" mass="55274">MQAKMRRIWWACKDKGCGWAMLAWDKVCLPTGIEGIGFRHIRLFNIALLGRQVNYFTLKRWTNRCSLGKVLLLSPGVVHERKVHELWNKESTCLNNNRVHEIYNRCMGQHIYNLPFFPNGPNDSMIWFQNPHGSYTSKTTYSWLLLKQLGMGPHRFFWKTIWKLKTLLKIRVFAWRLGHEFLSMKDKIKLIHQTADRECFRCSEKRETLVHALKDFPNAQAILTIGGLDGRIINNDYSSCTDCREEAMRVLDKKSMTDFITILWNSWNNRNNVLFQGKEEAAWVIWERPKSLSKEFPIHNMINRPILLPHIVDKKWEKLPTDKEKINFDAAIINDKTVFGVLTRDSIGFVMGGSYGFKEDRMQVEWAELCAFEESIKVVRSLNIGKAIFKTDCASLANKIKNRKVDIIIMGQRINNLFKSKGMINNAEFKWVNHNCNKATNFMSYYAITNNCNLNFGLDYPTAIHDFLMVDAIN</sequence>
<dbReference type="InterPro" id="IPR002156">
    <property type="entry name" value="RNaseH_domain"/>
</dbReference>
<proteinExistence type="predicted"/>
<evidence type="ECO:0000259" key="2">
    <source>
        <dbReference type="Pfam" id="PF13966"/>
    </source>
</evidence>
<evidence type="ECO:0000259" key="1">
    <source>
        <dbReference type="Pfam" id="PF13456"/>
    </source>
</evidence>
<evidence type="ECO:0000313" key="4">
    <source>
        <dbReference type="Proteomes" id="UP000593578"/>
    </source>
</evidence>